<keyword evidence="3" id="KW-1185">Reference proteome</keyword>
<feature type="region of interest" description="Disordered" evidence="1">
    <location>
        <begin position="79"/>
        <end position="106"/>
    </location>
</feature>
<proteinExistence type="predicted"/>
<evidence type="ECO:0000313" key="3">
    <source>
        <dbReference type="Proteomes" id="UP000314294"/>
    </source>
</evidence>
<reference evidence="2 3" key="1">
    <citation type="submission" date="2019-03" db="EMBL/GenBank/DDBJ databases">
        <title>First draft genome of Liparis tanakae, snailfish: a comprehensive survey of snailfish specific genes.</title>
        <authorList>
            <person name="Kim W."/>
            <person name="Song I."/>
            <person name="Jeong J.-H."/>
            <person name="Kim D."/>
            <person name="Kim S."/>
            <person name="Ryu S."/>
            <person name="Song J.Y."/>
            <person name="Lee S.K."/>
        </authorList>
    </citation>
    <scope>NUCLEOTIDE SEQUENCE [LARGE SCALE GENOMIC DNA]</scope>
    <source>
        <tissue evidence="2">Muscle</tissue>
    </source>
</reference>
<dbReference type="Proteomes" id="UP000314294">
    <property type="component" value="Unassembled WGS sequence"/>
</dbReference>
<dbReference type="AlphaFoldDB" id="A0A4Z2J9V6"/>
<accession>A0A4Z2J9V6</accession>
<evidence type="ECO:0000313" key="2">
    <source>
        <dbReference type="EMBL" id="TNN86827.1"/>
    </source>
</evidence>
<feature type="compositionally biased region" description="Basic residues" evidence="1">
    <location>
        <begin position="83"/>
        <end position="92"/>
    </location>
</feature>
<comment type="caution">
    <text evidence="2">The sequence shown here is derived from an EMBL/GenBank/DDBJ whole genome shotgun (WGS) entry which is preliminary data.</text>
</comment>
<sequence length="106" mass="12104">MAQLPRDHKGNDIEYLISETSGWAYFTAAYSSSNGQLAGRRCGVSSIADDVQTAKTRVVSRDRVPRPCPETVSRARWQSWPAHTRRQSRRFTCRPPDDRTSYTSRK</sequence>
<evidence type="ECO:0000256" key="1">
    <source>
        <dbReference type="SAM" id="MobiDB-lite"/>
    </source>
</evidence>
<protein>
    <submittedName>
        <fullName evidence="2">Uncharacterized protein</fullName>
    </submittedName>
</protein>
<dbReference type="EMBL" id="SRLO01000013">
    <property type="protein sequence ID" value="TNN86827.1"/>
    <property type="molecule type" value="Genomic_DNA"/>
</dbReference>
<gene>
    <name evidence="2" type="ORF">EYF80_003010</name>
</gene>
<organism evidence="2 3">
    <name type="scientific">Liparis tanakae</name>
    <name type="common">Tanaka's snailfish</name>
    <dbReference type="NCBI Taxonomy" id="230148"/>
    <lineage>
        <taxon>Eukaryota</taxon>
        <taxon>Metazoa</taxon>
        <taxon>Chordata</taxon>
        <taxon>Craniata</taxon>
        <taxon>Vertebrata</taxon>
        <taxon>Euteleostomi</taxon>
        <taxon>Actinopterygii</taxon>
        <taxon>Neopterygii</taxon>
        <taxon>Teleostei</taxon>
        <taxon>Neoteleostei</taxon>
        <taxon>Acanthomorphata</taxon>
        <taxon>Eupercaria</taxon>
        <taxon>Perciformes</taxon>
        <taxon>Cottioidei</taxon>
        <taxon>Cottales</taxon>
        <taxon>Liparidae</taxon>
        <taxon>Liparis</taxon>
    </lineage>
</organism>
<name>A0A4Z2J9V6_9TELE</name>